<evidence type="ECO:0000256" key="14">
    <source>
        <dbReference type="PIRSR" id="PIRSR606539-3"/>
    </source>
</evidence>
<feature type="binding site" evidence="13">
    <location>
        <position position="316"/>
    </location>
    <ligand>
        <name>ATP</name>
        <dbReference type="ChEBI" id="CHEBI:30616"/>
    </ligand>
</feature>
<dbReference type="Proteomes" id="UP000887569">
    <property type="component" value="Unplaced"/>
</dbReference>
<dbReference type="SUPFAM" id="SSF81660">
    <property type="entry name" value="Metal cation-transporting ATPase, ATP-binding domain N"/>
    <property type="match status" value="1"/>
</dbReference>
<feature type="binding site" evidence="13">
    <location>
        <position position="404"/>
    </location>
    <ligand>
        <name>ATP</name>
        <dbReference type="ChEBI" id="CHEBI:30616"/>
    </ligand>
</feature>
<dbReference type="NCBIfam" id="TIGR01652">
    <property type="entry name" value="ATPase-Plipid"/>
    <property type="match status" value="1"/>
</dbReference>
<evidence type="ECO:0000256" key="2">
    <source>
        <dbReference type="ARBA" id="ARBA00008109"/>
    </source>
</evidence>
<evidence type="ECO:0000256" key="16">
    <source>
        <dbReference type="SAM" id="MobiDB-lite"/>
    </source>
</evidence>
<dbReference type="FunFam" id="3.40.1110.10:FF:000087">
    <property type="entry name" value="Phospholipid-transporting ATPase"/>
    <property type="match status" value="1"/>
</dbReference>
<keyword evidence="3" id="KW-0597">Phosphoprotein</keyword>
<evidence type="ECO:0000256" key="8">
    <source>
        <dbReference type="ARBA" id="ARBA00022842"/>
    </source>
</evidence>
<sequence>MRPHLSVSILSMIITYSGLIPISLLVTLEMISLFQAYFIRQDLELYDENNDTRAEVRSSNLNSQLGQVCTIGGVKYGDTNAEEFDSSMLLSDMESNSSHNAVEIREFLSLLAICHTVVPEKSKDGSLVYHASSPDEAALVICARQSRFFFHTRTPFCVYISAMGKEEKYEVLNVLEFTSTRRRMGVIVKSPNNKIKLYIKGADSVILPRLSADVDHKLIETTTAHLVDFANCGYRTLCMAVSELTDKEYMEWEPGYYRASIALDSREMLIEQQAEKIERNLRLLGATGIEDKLQEGVKATIANLSLGGMNIWVLTGDKLETAQNIGLSCGLIQPDMPTLVISEGSPEKTRDRLRSYISDICSSHCAIKIALIVSGQSLGYLLKDMMDIEFFFLASRCSCVICCRCSPMQKAAVVKLIQNYCDGATLAVGDGANDVAMIQAADVGVGICGEEGMQASLAADYSISQFLYSNWSLSSETAVFDSWSIVFYNMFFSSWPPLAVGIWDRLFSFGIMEQYPGLYVLSQRGQTFNLKLFFLWIADGVLHAFVIFFVVYYTFEQGVVWSHGREANMRCFGTAMNIALVLTVNIKAAIEMDSHTIMSVVAIGGSLVMMFIYLFSYCLTSPSKPLVVVDPEMADIVLDILNSPAILLSIILSSVVAISIDVLFKVLQRLLYRNVKDEVLSKEFASGRKFDVLSDSFFKMRDFMVRTSESALSLVNHPQKSHGYAFSQDEGATVPQSDLVRIYDSRRPKQAGSPMEGERSYRYPDISLKSPKSPFQEHFWEEDRSFKSDNRSTTPPSSSEDESP</sequence>
<keyword evidence="8 14" id="KW-0460">Magnesium</keyword>
<evidence type="ECO:0000256" key="15">
    <source>
        <dbReference type="RuleBase" id="RU362033"/>
    </source>
</evidence>
<comment type="caution">
    <text evidence="15">Lacks conserved residue(s) required for the propagation of feature annotation.</text>
</comment>
<dbReference type="InterPro" id="IPR023214">
    <property type="entry name" value="HAD_sf"/>
</dbReference>
<dbReference type="GO" id="GO:0005802">
    <property type="term" value="C:trans-Golgi network"/>
    <property type="evidence" value="ECO:0007669"/>
    <property type="project" value="TreeGrafter"/>
</dbReference>
<dbReference type="Pfam" id="PF13246">
    <property type="entry name" value="Cation_ATPase"/>
    <property type="match status" value="1"/>
</dbReference>
<feature type="binding site" evidence="13">
    <location>
        <position position="434"/>
    </location>
    <ligand>
        <name>ATP</name>
        <dbReference type="ChEBI" id="CHEBI:30616"/>
    </ligand>
</feature>
<keyword evidence="9 15" id="KW-1278">Translocase</keyword>
<dbReference type="SUPFAM" id="SSF56784">
    <property type="entry name" value="HAD-like"/>
    <property type="match status" value="1"/>
</dbReference>
<dbReference type="GO" id="GO:0016887">
    <property type="term" value="F:ATP hydrolysis activity"/>
    <property type="evidence" value="ECO:0007669"/>
    <property type="project" value="InterPro"/>
</dbReference>
<feature type="domain" description="P-type ATPase C-terminal" evidence="17">
    <location>
        <begin position="463"/>
        <end position="673"/>
    </location>
</feature>
<evidence type="ECO:0000256" key="13">
    <source>
        <dbReference type="PIRSR" id="PIRSR606539-2"/>
    </source>
</evidence>
<dbReference type="InterPro" id="IPR001757">
    <property type="entry name" value="P_typ_ATPase"/>
</dbReference>
<keyword evidence="10 15" id="KW-1133">Transmembrane helix</keyword>
<evidence type="ECO:0000256" key="12">
    <source>
        <dbReference type="ARBA" id="ARBA00034036"/>
    </source>
</evidence>
<dbReference type="GO" id="GO:0140326">
    <property type="term" value="F:ATPase-coupled intramembrane lipid transporter activity"/>
    <property type="evidence" value="ECO:0007669"/>
    <property type="project" value="UniProtKB-EC"/>
</dbReference>
<dbReference type="Gene3D" id="3.40.50.1000">
    <property type="entry name" value="HAD superfamily/HAD-like"/>
    <property type="match status" value="1"/>
</dbReference>
<evidence type="ECO:0000256" key="1">
    <source>
        <dbReference type="ARBA" id="ARBA00004141"/>
    </source>
</evidence>
<dbReference type="GO" id="GO:0005524">
    <property type="term" value="F:ATP binding"/>
    <property type="evidence" value="ECO:0007669"/>
    <property type="project" value="UniProtKB-UniRule"/>
</dbReference>
<dbReference type="EC" id="7.6.2.1" evidence="15"/>
<dbReference type="SUPFAM" id="SSF81665">
    <property type="entry name" value="Calcium ATPase, transmembrane domain M"/>
    <property type="match status" value="1"/>
</dbReference>
<comment type="similarity">
    <text evidence="2 15">Belongs to the cation transport ATPase (P-type) (TC 3.A.3) family. Type IV subfamily.</text>
</comment>
<evidence type="ECO:0000256" key="11">
    <source>
        <dbReference type="ARBA" id="ARBA00023136"/>
    </source>
</evidence>
<dbReference type="InterPro" id="IPR006539">
    <property type="entry name" value="P-type_ATPase_IV"/>
</dbReference>
<evidence type="ECO:0000256" key="7">
    <source>
        <dbReference type="ARBA" id="ARBA00022840"/>
    </source>
</evidence>
<dbReference type="InterPro" id="IPR036412">
    <property type="entry name" value="HAD-like_sf"/>
</dbReference>
<comment type="cofactor">
    <cofactor evidence="14">
        <name>Mg(2+)</name>
        <dbReference type="ChEBI" id="CHEBI:18420"/>
    </cofactor>
</comment>
<dbReference type="GO" id="GO:0000287">
    <property type="term" value="F:magnesium ion binding"/>
    <property type="evidence" value="ECO:0007669"/>
    <property type="project" value="UniProtKB-UniRule"/>
</dbReference>
<evidence type="ECO:0000256" key="4">
    <source>
        <dbReference type="ARBA" id="ARBA00022692"/>
    </source>
</evidence>
<dbReference type="Gene3D" id="3.40.1110.10">
    <property type="entry name" value="Calcium-transporting ATPase, cytoplasmic domain N"/>
    <property type="match status" value="1"/>
</dbReference>
<feature type="binding site" evidence="13">
    <location>
        <position position="433"/>
    </location>
    <ligand>
        <name>ATP</name>
        <dbReference type="ChEBI" id="CHEBI:30616"/>
    </ligand>
</feature>
<keyword evidence="11 15" id="KW-0472">Membrane</keyword>
<feature type="transmembrane region" description="Helical" evidence="15">
    <location>
        <begin position="532"/>
        <end position="555"/>
    </location>
</feature>
<feature type="binding site" evidence="13">
    <location>
        <position position="317"/>
    </location>
    <ligand>
        <name>ATP</name>
        <dbReference type="ChEBI" id="CHEBI:30616"/>
    </ligand>
</feature>
<feature type="transmembrane region" description="Helical" evidence="15">
    <location>
        <begin position="596"/>
        <end position="616"/>
    </location>
</feature>
<dbReference type="FunFam" id="3.40.50.1000:FF:000014">
    <property type="entry name" value="Phospholipid-transporting ATPase"/>
    <property type="match status" value="1"/>
</dbReference>
<keyword evidence="5 14" id="KW-0479">Metal-binding</keyword>
<dbReference type="GO" id="GO:0045332">
    <property type="term" value="P:phospholipid translocation"/>
    <property type="evidence" value="ECO:0007669"/>
    <property type="project" value="TreeGrafter"/>
</dbReference>
<evidence type="ECO:0000256" key="3">
    <source>
        <dbReference type="ARBA" id="ARBA00022553"/>
    </source>
</evidence>
<dbReference type="PANTHER" id="PTHR24092">
    <property type="entry name" value="PROBABLE PHOSPHOLIPID-TRANSPORTING ATPASE"/>
    <property type="match status" value="1"/>
</dbReference>
<dbReference type="AlphaFoldDB" id="A0A915AY89"/>
<evidence type="ECO:0000259" key="17">
    <source>
        <dbReference type="Pfam" id="PF16212"/>
    </source>
</evidence>
<evidence type="ECO:0000256" key="10">
    <source>
        <dbReference type="ARBA" id="ARBA00022989"/>
    </source>
</evidence>
<comment type="catalytic activity">
    <reaction evidence="12 15">
        <text>ATP + H2O + phospholipidSide 1 = ADP + phosphate + phospholipidSide 2.</text>
        <dbReference type="EC" id="7.6.2.1"/>
    </reaction>
</comment>
<feature type="binding site" evidence="13">
    <location>
        <position position="315"/>
    </location>
    <ligand>
        <name>ATP</name>
        <dbReference type="ChEBI" id="CHEBI:30616"/>
    </ligand>
</feature>
<name>A0A915AY89_PARUN</name>
<feature type="binding site" evidence="14">
    <location>
        <position position="430"/>
    </location>
    <ligand>
        <name>Mg(2+)</name>
        <dbReference type="ChEBI" id="CHEBI:18420"/>
    </ligand>
</feature>
<evidence type="ECO:0000256" key="5">
    <source>
        <dbReference type="ARBA" id="ARBA00022723"/>
    </source>
</evidence>
<keyword evidence="18" id="KW-1185">Reference proteome</keyword>
<dbReference type="InterPro" id="IPR032630">
    <property type="entry name" value="P_typ_ATPase_c"/>
</dbReference>
<keyword evidence="6 13" id="KW-0547">Nucleotide-binding</keyword>
<feature type="binding site" evidence="13">
    <location>
        <position position="410"/>
    </location>
    <ligand>
        <name>ATP</name>
        <dbReference type="ChEBI" id="CHEBI:30616"/>
    </ligand>
</feature>
<keyword evidence="7 13" id="KW-0067">ATP-binding</keyword>
<proteinExistence type="inferred from homology"/>
<evidence type="ECO:0000256" key="9">
    <source>
        <dbReference type="ARBA" id="ARBA00022967"/>
    </source>
</evidence>
<feature type="binding site" evidence="13">
    <location>
        <position position="200"/>
    </location>
    <ligand>
        <name>ATP</name>
        <dbReference type="ChEBI" id="CHEBI:30616"/>
    </ligand>
</feature>
<dbReference type="WBParaSite" id="PgR018_g102_t03">
    <property type="protein sequence ID" value="PgR018_g102_t03"/>
    <property type="gene ID" value="PgR018_g102"/>
</dbReference>
<dbReference type="GO" id="GO:0005886">
    <property type="term" value="C:plasma membrane"/>
    <property type="evidence" value="ECO:0007669"/>
    <property type="project" value="TreeGrafter"/>
</dbReference>
<dbReference type="PANTHER" id="PTHR24092:SF150">
    <property type="entry name" value="PHOSPHOLIPID-TRANSPORTING ATPASE"/>
    <property type="match status" value="1"/>
</dbReference>
<evidence type="ECO:0000256" key="6">
    <source>
        <dbReference type="ARBA" id="ARBA00022741"/>
    </source>
</evidence>
<organism evidence="18 19">
    <name type="scientific">Parascaris univalens</name>
    <name type="common">Nematode worm</name>
    <dbReference type="NCBI Taxonomy" id="6257"/>
    <lineage>
        <taxon>Eukaryota</taxon>
        <taxon>Metazoa</taxon>
        <taxon>Ecdysozoa</taxon>
        <taxon>Nematoda</taxon>
        <taxon>Chromadorea</taxon>
        <taxon>Rhabditida</taxon>
        <taxon>Spirurina</taxon>
        <taxon>Ascaridomorpha</taxon>
        <taxon>Ascaridoidea</taxon>
        <taxon>Ascarididae</taxon>
        <taxon>Parascaris</taxon>
    </lineage>
</organism>
<dbReference type="PRINTS" id="PR00119">
    <property type="entry name" value="CATATPASE"/>
</dbReference>
<feature type="transmembrane region" description="Helical" evidence="15">
    <location>
        <begin position="636"/>
        <end position="664"/>
    </location>
</feature>
<dbReference type="InterPro" id="IPR023298">
    <property type="entry name" value="ATPase_P-typ_TM_dom_sf"/>
</dbReference>
<feature type="transmembrane region" description="Helical" evidence="15">
    <location>
        <begin position="6"/>
        <end position="28"/>
    </location>
</feature>
<accession>A0A915AY89</accession>
<dbReference type="InterPro" id="IPR023299">
    <property type="entry name" value="ATPase_P-typ_cyto_dom_N"/>
</dbReference>
<dbReference type="NCBIfam" id="TIGR01494">
    <property type="entry name" value="ATPase_P-type"/>
    <property type="match status" value="1"/>
</dbReference>
<feature type="region of interest" description="Disordered" evidence="16">
    <location>
        <begin position="743"/>
        <end position="804"/>
    </location>
</feature>
<evidence type="ECO:0000313" key="19">
    <source>
        <dbReference type="WBParaSite" id="PgR018_g102_t03"/>
    </source>
</evidence>
<comment type="subcellular location">
    <subcellularLocation>
        <location evidence="1 15">Membrane</location>
        <topology evidence="1 15">Multi-pass membrane protein</topology>
    </subcellularLocation>
</comment>
<protein>
    <recommendedName>
        <fullName evidence="15">Phospholipid-transporting ATPase</fullName>
        <ecNumber evidence="15">7.6.2.1</ecNumber>
    </recommendedName>
</protein>
<evidence type="ECO:0000313" key="18">
    <source>
        <dbReference type="Proteomes" id="UP000887569"/>
    </source>
</evidence>
<keyword evidence="4 15" id="KW-0812">Transmembrane</keyword>
<feature type="binding site" evidence="13">
    <location>
        <position position="235"/>
    </location>
    <ligand>
        <name>ATP</name>
        <dbReference type="ChEBI" id="CHEBI:30616"/>
    </ligand>
</feature>
<feature type="binding site" evidence="14">
    <location>
        <position position="434"/>
    </location>
    <ligand>
        <name>Mg(2+)</name>
        <dbReference type="ChEBI" id="CHEBI:18420"/>
    </ligand>
</feature>
<dbReference type="Pfam" id="PF16212">
    <property type="entry name" value="PhoLip_ATPase_C"/>
    <property type="match status" value="1"/>
</dbReference>
<reference evidence="19" key="1">
    <citation type="submission" date="2022-11" db="UniProtKB">
        <authorList>
            <consortium name="WormBaseParasite"/>
        </authorList>
    </citation>
    <scope>IDENTIFICATION</scope>
</reference>
<feature type="binding site" evidence="13">
    <location>
        <position position="136"/>
    </location>
    <ligand>
        <name>ATP</name>
        <dbReference type="ChEBI" id="CHEBI:30616"/>
    </ligand>
</feature>
<feature type="binding site" evidence="13">
    <location>
        <position position="177"/>
    </location>
    <ligand>
        <name>ATP</name>
        <dbReference type="ChEBI" id="CHEBI:30616"/>
    </ligand>
</feature>
<feature type="compositionally biased region" description="Basic and acidic residues" evidence="16">
    <location>
        <begin position="778"/>
        <end position="790"/>
    </location>
</feature>